<dbReference type="RefSeq" id="WP_320202462.1">
    <property type="nucleotide sequence ID" value="NZ_CP192781.1"/>
</dbReference>
<evidence type="ECO:0000313" key="1">
    <source>
        <dbReference type="EMBL" id="MDX8301482.1"/>
    </source>
</evidence>
<proteinExistence type="predicted"/>
<protein>
    <recommendedName>
        <fullName evidence="2">DUF2190 domain-containing protein</fullName>
    </recommendedName>
</protein>
<accession>A0AAW9FAI8</accession>
<dbReference type="AlphaFoldDB" id="A0AAW9FAI8"/>
<name>A0AAW9FAI8_9HYPH</name>
<dbReference type="EMBL" id="JAVRAF010000001">
    <property type="protein sequence ID" value="MDX8301482.1"/>
    <property type="molecule type" value="Genomic_DNA"/>
</dbReference>
<sequence>MNPHTKTFTASGAIGHRRQVKFTATDGVVALATAPTDVIAGVTDFPGGATDGKRIDVVLFGPAEIECGGTMTPGATFTTDATGRAVAAAPAAGVNNYIGGRVHENTVIGDYATAFINPSRIQG</sequence>
<comment type="caution">
    <text evidence="1">The sequence shown here is derived from an EMBL/GenBank/DDBJ whole genome shotgun (WGS) entry which is preliminary data.</text>
</comment>
<organism evidence="1">
    <name type="scientific">Agrobacterium rosae</name>
    <dbReference type="NCBI Taxonomy" id="1972867"/>
    <lineage>
        <taxon>Bacteria</taxon>
        <taxon>Pseudomonadati</taxon>
        <taxon>Pseudomonadota</taxon>
        <taxon>Alphaproteobacteria</taxon>
        <taxon>Hyphomicrobiales</taxon>
        <taxon>Rhizobiaceae</taxon>
        <taxon>Rhizobium/Agrobacterium group</taxon>
        <taxon>Agrobacterium</taxon>
    </lineage>
</organism>
<gene>
    <name evidence="1" type="ORF">RMR22_04445</name>
</gene>
<evidence type="ECO:0008006" key="2">
    <source>
        <dbReference type="Google" id="ProtNLM"/>
    </source>
</evidence>
<reference evidence="1" key="1">
    <citation type="journal article" date="2023" name="Phytobiomes J">
        <title>Deciphering the key players within the bacterial microbiota associated with aerial crown gall tumors on rhododendron: Insights into the gallobiome.</title>
        <authorList>
            <person name="Kuzmanovic N."/>
            <person name="Nesme J."/>
            <person name="Wolf J."/>
            <person name="Neumann-Schaal M."/>
            <person name="Petersen J."/>
            <person name="Fernandez-Gnecco G."/>
            <person name="Sproeer C."/>
            <person name="Bunk B."/>
            <person name="Overmann J."/>
            <person name="Sorensen S.J."/>
            <person name="Idczak E."/>
            <person name="Smalla K."/>
        </authorList>
    </citation>
    <scope>NUCLEOTIDE SEQUENCE</scope>
    <source>
        <strain evidence="1">Rho-11.1</strain>
    </source>
</reference>